<dbReference type="InterPro" id="IPR053137">
    <property type="entry name" value="NLR-like"/>
</dbReference>
<protein>
    <submittedName>
        <fullName evidence="3">Uncharacterized protein</fullName>
    </submittedName>
</protein>
<evidence type="ECO:0000256" key="1">
    <source>
        <dbReference type="PROSITE-ProRule" id="PRU00023"/>
    </source>
</evidence>
<feature type="region of interest" description="Disordered" evidence="2">
    <location>
        <begin position="1"/>
        <end position="36"/>
    </location>
</feature>
<dbReference type="InterPro" id="IPR035994">
    <property type="entry name" value="Nucleoside_phosphorylase_sf"/>
</dbReference>
<dbReference type="InterPro" id="IPR036770">
    <property type="entry name" value="Ankyrin_rpt-contain_sf"/>
</dbReference>
<dbReference type="PROSITE" id="PS50088">
    <property type="entry name" value="ANK_REPEAT"/>
    <property type="match status" value="2"/>
</dbReference>
<dbReference type="SUPFAM" id="SSF53167">
    <property type="entry name" value="Purine and uridine phosphorylases"/>
    <property type="match status" value="1"/>
</dbReference>
<dbReference type="Pfam" id="PF12796">
    <property type="entry name" value="Ank_2"/>
    <property type="match status" value="2"/>
</dbReference>
<dbReference type="VEuPathDB" id="FungiDB:FOIG_16466"/>
<sequence length="676" mass="74376">MPSQNDTAPPMDIENADTDTPQSTNSVEPVPNSPVEAGYNVTSSAVGTDQAIFDYGDYTVGWICALPTELAAAKAMLDEQHQALPARHKDNNTYVLGRVGDHNVAIACLPSQTTGTVSAASVSQQMLATFESIRFGLMVGIGGGIPSVGIPGVKQSDMVDLRLGDVVVSDPDHDFGGVIQYRFGKTIGESEFIRTGTLNKPPSVLRTAVSNLKANHDMKGDNLPRHLSDVTLKYPFMKTKYSYQGMENDRLFAFNYDHVEDSDDTCCFCEPGKEVQRQARMDTRPAIFYGLIASDNNLMRHGGSREKLRRDLGVLCVEMEAAGLIDEFPCMVIRGICDYADTHKNKRWQPYAAATAAAYAKELLLVIPKSQVTTAQKATEITGEKARDDFGRNALHVASQHHDQKLVEEYIKRMTPEEIGQVDVGNFTPLHLSDGHQSVVDALISKMRPQDLGIVNSYGYTVLNESVINWSTQVTETLLGKMLSKDINRNSPSGWTVLHLAANHGRESAVEPLLKKMSSRAIWALTLEPGRLTALHMAVQGNFVDATEAIVAIADSVQLATRDDKKRTALHIAAEQGFIDIVRILLERMDADDVWNPDIMGDTALHKAAASGYRDVVKLILGKVVDGDDLMLRNGVGQTAREVAVLRRDKRVIRLIEEQEKRYQVKMEEVVEQPSS</sequence>
<evidence type="ECO:0000256" key="2">
    <source>
        <dbReference type="SAM" id="MobiDB-lite"/>
    </source>
</evidence>
<dbReference type="VEuPathDB" id="FungiDB:HZS61_007356"/>
<accession>A0A2H3TGD5</accession>
<dbReference type="GO" id="GO:0003824">
    <property type="term" value="F:catalytic activity"/>
    <property type="evidence" value="ECO:0007669"/>
    <property type="project" value="InterPro"/>
</dbReference>
<name>A0A2H3TGD5_FUSOX</name>
<reference evidence="4" key="1">
    <citation type="submission" date="2016-09" db="EMBL/GenBank/DDBJ databases">
        <authorList>
            <person name="Guldener U."/>
        </authorList>
    </citation>
    <scope>NUCLEOTIDE SEQUENCE [LARGE SCALE GENOMIC DNA]</scope>
    <source>
        <strain evidence="4">V64-1</strain>
    </source>
</reference>
<gene>
    <name evidence="3" type="ORF">FRV6_11860</name>
</gene>
<dbReference type="PANTHER" id="PTHR46082:SF11">
    <property type="entry name" value="AAA+ ATPASE DOMAIN-CONTAINING PROTEIN-RELATED"/>
    <property type="match status" value="1"/>
</dbReference>
<dbReference type="VEuPathDB" id="FungiDB:FOZG_14469"/>
<dbReference type="EMBL" id="FMJY01000007">
    <property type="protein sequence ID" value="SCO87733.1"/>
    <property type="molecule type" value="Genomic_DNA"/>
</dbReference>
<dbReference type="Proteomes" id="UP000219369">
    <property type="component" value="Unassembled WGS sequence"/>
</dbReference>
<dbReference type="Gene3D" id="3.40.50.1580">
    <property type="entry name" value="Nucleoside phosphorylase domain"/>
    <property type="match status" value="1"/>
</dbReference>
<dbReference type="PROSITE" id="PS50297">
    <property type="entry name" value="ANK_REP_REGION"/>
    <property type="match status" value="2"/>
</dbReference>
<dbReference type="VEuPathDB" id="FungiDB:FOC4_g10000851"/>
<feature type="repeat" description="ANK" evidence="1">
    <location>
        <begin position="600"/>
        <end position="621"/>
    </location>
</feature>
<evidence type="ECO:0000313" key="3">
    <source>
        <dbReference type="EMBL" id="SCO87733.1"/>
    </source>
</evidence>
<dbReference type="VEuPathDB" id="FungiDB:FOXG_14292"/>
<dbReference type="InterPro" id="IPR002110">
    <property type="entry name" value="Ankyrin_rpt"/>
</dbReference>
<proteinExistence type="predicted"/>
<dbReference type="SUPFAM" id="SSF48403">
    <property type="entry name" value="Ankyrin repeat"/>
    <property type="match status" value="1"/>
</dbReference>
<organism evidence="3 4">
    <name type="scientific">Fusarium oxysporum</name>
    <name type="common">Fusarium vascular wilt</name>
    <dbReference type="NCBI Taxonomy" id="5507"/>
    <lineage>
        <taxon>Eukaryota</taxon>
        <taxon>Fungi</taxon>
        <taxon>Dikarya</taxon>
        <taxon>Ascomycota</taxon>
        <taxon>Pezizomycotina</taxon>
        <taxon>Sordariomycetes</taxon>
        <taxon>Hypocreomycetidae</taxon>
        <taxon>Hypocreales</taxon>
        <taxon>Nectriaceae</taxon>
        <taxon>Fusarium</taxon>
        <taxon>Fusarium oxysporum species complex</taxon>
    </lineage>
</organism>
<dbReference type="VEuPathDB" id="FungiDB:FOMG_00056"/>
<dbReference type="VEuPathDB" id="FungiDB:FOC1_g10001046"/>
<dbReference type="SMART" id="SM00248">
    <property type="entry name" value="ANK"/>
    <property type="match status" value="7"/>
</dbReference>
<dbReference type="GO" id="GO:0009116">
    <property type="term" value="P:nucleoside metabolic process"/>
    <property type="evidence" value="ECO:0007669"/>
    <property type="project" value="InterPro"/>
</dbReference>
<dbReference type="AlphaFoldDB" id="A0A2H3TGD5"/>
<feature type="compositionally biased region" description="Polar residues" evidence="2">
    <location>
        <begin position="18"/>
        <end position="27"/>
    </location>
</feature>
<dbReference type="OrthoDB" id="1577640at2759"/>
<evidence type="ECO:0000313" key="4">
    <source>
        <dbReference type="Proteomes" id="UP000219369"/>
    </source>
</evidence>
<dbReference type="Gene3D" id="1.25.40.20">
    <property type="entry name" value="Ankyrin repeat-containing domain"/>
    <property type="match status" value="2"/>
</dbReference>
<feature type="repeat" description="ANK" evidence="1">
    <location>
        <begin position="565"/>
        <end position="588"/>
    </location>
</feature>
<dbReference type="PANTHER" id="PTHR46082">
    <property type="entry name" value="ATP/GTP-BINDING PROTEIN-RELATED"/>
    <property type="match status" value="1"/>
</dbReference>
<keyword evidence="1" id="KW-0040">ANK repeat</keyword>